<evidence type="ECO:0000313" key="4">
    <source>
        <dbReference type="Proteomes" id="UP000008907"/>
    </source>
</evidence>
<dbReference type="RefSeq" id="WP_014035005.1">
    <property type="nucleotide sequence ID" value="NC_015946.1"/>
</dbReference>
<dbReference type="AlphaFoldDB" id="A0A7U3ZSH5"/>
<evidence type="ECO:0000256" key="2">
    <source>
        <dbReference type="SAM" id="SignalP"/>
    </source>
</evidence>
<dbReference type="Proteomes" id="UP000008907">
    <property type="component" value="Chromosome"/>
</dbReference>
<proteinExistence type="predicted"/>
<evidence type="ECO:0000313" key="3">
    <source>
        <dbReference type="EMBL" id="AEM68649.1"/>
    </source>
</evidence>
<evidence type="ECO:0000256" key="1">
    <source>
        <dbReference type="SAM" id="Coils"/>
    </source>
</evidence>
<dbReference type="PROSITE" id="PS51257">
    <property type="entry name" value="PROKAR_LIPOPROTEIN"/>
    <property type="match status" value="1"/>
</dbReference>
<feature type="coiled-coil region" evidence="1">
    <location>
        <begin position="218"/>
        <end position="245"/>
    </location>
</feature>
<protein>
    <submittedName>
        <fullName evidence="3">Liporotein</fullName>
    </submittedName>
</protein>
<dbReference type="EMBL" id="CP003021">
    <property type="protein sequence ID" value="AEM68649.1"/>
    <property type="molecule type" value="Genomic_DNA"/>
</dbReference>
<sequence>MKKLLALLSATVFTASSAITAAACSSEEKRTDSIFIAGNGDFKITSASLLDWYKSWNGFSSDNVKFINKLYNLIAVGILDGVAKGTLQLPKNSEAQKRGWDDSLNDQIKNLLGTKDNDNTSTLYGLANRALKDLKENTHKNKFNDYKKDLEKRFPGVRNNIKDLENAFKSDYILNDSTNSAFVRLKNLLMFNSTVSNSLWRKGIQTVKLEMKTITSEFASAYNNINSLENLAKKVEENFKKAGEKSGLSWSDKSITSFTNLVNSLGGVGFGDKKNSNENISISYSSSKDVQTRIKETHSSNGDGVKNGQDWIKEILQKITPDAKSGSVAFANWTKTNNYVNDSIKGPQKFINYNNNTPRSWSEIVDQIPSLDGQGNLAKDLVSGSFGSITDSQKYSLDRYFTSEKPVMVSDLVFTFANSKNKDSIQKELSLKSLIPVSNSGSDLTKELIERFQGIGAVLSEYVKNDKKTKLAGLTRFDTIFRGDTKHLKANLTNEKETDFSKWTQWDSSNTYHKVNKTGSLLTVSESSFSDVAKYSIYDFMTNTNNNNNNNWSWNKEEKLEQNMLEKGGLTTTEAKNVLESLSGNGGSKEFTKSAIANLIKLFDKINQRNMPEKDENKMFTTLNKDEGIIAYIDGDGLHITKIDGYALTNNNSDSSNTNEEINTIEQTKIIKTIESLYSSSEGKELVPYLVNSMINTSNNNDTTDTSGWTWAESDKQRANAVANLGIDIGKLNNNIRNNYERFLVNTSLVDSTRTTAFYNTNILNEAAKATETKSDSLATQANWIFNFFTKVFNKANTNEFFLSIVSNQNDSNGQNIDLITKMLTEQSRQERFSGVTTMFAKNQEWIQNIKENFNNQSKDVTIDKNFIPNYGINLSSKINQKTRFEMLLDSKLFDPISNLKNQNKTDMPSTPRGDMPSALRLARIGEDK</sequence>
<keyword evidence="1" id="KW-0175">Coiled coil</keyword>
<accession>A0A7U3ZSH5</accession>
<feature type="signal peptide" evidence="2">
    <location>
        <begin position="1"/>
        <end position="21"/>
    </location>
</feature>
<dbReference type="KEGG" id="mpf:MPUT_0267"/>
<keyword evidence="2" id="KW-0732">Signal</keyword>
<gene>
    <name evidence="3" type="ordered locus">MPUT_0267</name>
</gene>
<name>A0A7U3ZSH5_MYCPK</name>
<feature type="chain" id="PRO_5031212158" evidence="2">
    <location>
        <begin position="22"/>
        <end position="929"/>
    </location>
</feature>
<reference evidence="3 4" key="1">
    <citation type="journal article" date="2011" name="J. Bacteriol.">
        <title>Genome Sequence of Mycoplasma putrefaciens Type Strain KS1.</title>
        <authorList>
            <person name="Calcutt M.J."/>
            <person name="Foecking M.F."/>
        </authorList>
    </citation>
    <scope>NUCLEOTIDE SEQUENCE [LARGE SCALE GENOMIC DNA]</scope>
    <source>
        <strain evidence="4">ATCC 15718 / NCTC 10155 / C30 KS-1 / KS-1</strain>
    </source>
</reference>
<organism evidence="3 4">
    <name type="scientific">Mycoplasma putrefaciens (strain ATCC 15718 / NCTC 10155 / C30 KS-1 / KS-1)</name>
    <dbReference type="NCBI Taxonomy" id="743965"/>
    <lineage>
        <taxon>Bacteria</taxon>
        <taxon>Bacillati</taxon>
        <taxon>Mycoplasmatota</taxon>
        <taxon>Mollicutes</taxon>
        <taxon>Mycoplasmataceae</taxon>
        <taxon>Mycoplasma</taxon>
    </lineage>
</organism>